<comment type="similarity">
    <text evidence="1">Belongs to the type-B carboxylesterase/lipase family.</text>
</comment>
<evidence type="ECO:0000313" key="5">
    <source>
        <dbReference type="EMBL" id="OJJ34431.1"/>
    </source>
</evidence>
<keyword evidence="2" id="KW-0378">Hydrolase</keyword>
<dbReference type="InterPro" id="IPR029058">
    <property type="entry name" value="AB_hydrolase_fold"/>
</dbReference>
<dbReference type="EMBL" id="KV878213">
    <property type="protein sequence ID" value="OJJ34431.1"/>
    <property type="molecule type" value="Genomic_DNA"/>
</dbReference>
<dbReference type="PANTHER" id="PTHR43142:SF6">
    <property type="entry name" value="PUTATIVE (AFU_ORTHOLOGUE AFUA_7G01710)-RELATED"/>
    <property type="match status" value="1"/>
</dbReference>
<dbReference type="AlphaFoldDB" id="A0A1L9RHM6"/>
<dbReference type="SUPFAM" id="SSF53474">
    <property type="entry name" value="alpha/beta-Hydrolases"/>
    <property type="match status" value="1"/>
</dbReference>
<dbReference type="PROSITE" id="PS00941">
    <property type="entry name" value="CARBOXYLESTERASE_B_2"/>
    <property type="match status" value="1"/>
</dbReference>
<dbReference type="Gene3D" id="3.40.50.1820">
    <property type="entry name" value="alpha/beta hydrolase"/>
    <property type="match status" value="1"/>
</dbReference>
<organism evidence="5 6">
    <name type="scientific">Aspergillus wentii DTO 134E9</name>
    <dbReference type="NCBI Taxonomy" id="1073089"/>
    <lineage>
        <taxon>Eukaryota</taxon>
        <taxon>Fungi</taxon>
        <taxon>Dikarya</taxon>
        <taxon>Ascomycota</taxon>
        <taxon>Pezizomycotina</taxon>
        <taxon>Eurotiomycetes</taxon>
        <taxon>Eurotiomycetidae</taxon>
        <taxon>Eurotiales</taxon>
        <taxon>Aspergillaceae</taxon>
        <taxon>Aspergillus</taxon>
        <taxon>Aspergillus subgen. Cremei</taxon>
    </lineage>
</organism>
<gene>
    <name evidence="5" type="ORF">ASPWEDRAFT_42435</name>
</gene>
<feature type="signal peptide" evidence="3">
    <location>
        <begin position="1"/>
        <end position="18"/>
    </location>
</feature>
<reference evidence="6" key="1">
    <citation type="journal article" date="2017" name="Genome Biol.">
        <title>Comparative genomics reveals high biological diversity and specific adaptations in the industrially and medically important fungal genus Aspergillus.</title>
        <authorList>
            <person name="de Vries R.P."/>
            <person name="Riley R."/>
            <person name="Wiebenga A."/>
            <person name="Aguilar-Osorio G."/>
            <person name="Amillis S."/>
            <person name="Uchima C.A."/>
            <person name="Anderluh G."/>
            <person name="Asadollahi M."/>
            <person name="Askin M."/>
            <person name="Barry K."/>
            <person name="Battaglia E."/>
            <person name="Bayram O."/>
            <person name="Benocci T."/>
            <person name="Braus-Stromeyer S.A."/>
            <person name="Caldana C."/>
            <person name="Canovas D."/>
            <person name="Cerqueira G.C."/>
            <person name="Chen F."/>
            <person name="Chen W."/>
            <person name="Choi C."/>
            <person name="Clum A."/>
            <person name="Dos Santos R.A."/>
            <person name="Damasio A.R."/>
            <person name="Diallinas G."/>
            <person name="Emri T."/>
            <person name="Fekete E."/>
            <person name="Flipphi M."/>
            <person name="Freyberg S."/>
            <person name="Gallo A."/>
            <person name="Gournas C."/>
            <person name="Habgood R."/>
            <person name="Hainaut M."/>
            <person name="Harispe M.L."/>
            <person name="Henrissat B."/>
            <person name="Hilden K.S."/>
            <person name="Hope R."/>
            <person name="Hossain A."/>
            <person name="Karabika E."/>
            <person name="Karaffa L."/>
            <person name="Karanyi Z."/>
            <person name="Krasevec N."/>
            <person name="Kuo A."/>
            <person name="Kusch H."/>
            <person name="LaButti K."/>
            <person name="Lagendijk E.L."/>
            <person name="Lapidus A."/>
            <person name="Levasseur A."/>
            <person name="Lindquist E."/>
            <person name="Lipzen A."/>
            <person name="Logrieco A.F."/>
            <person name="MacCabe A."/>
            <person name="Maekelae M.R."/>
            <person name="Malavazi I."/>
            <person name="Melin P."/>
            <person name="Meyer V."/>
            <person name="Mielnichuk N."/>
            <person name="Miskei M."/>
            <person name="Molnar A.P."/>
            <person name="Mule G."/>
            <person name="Ngan C.Y."/>
            <person name="Orejas M."/>
            <person name="Orosz E."/>
            <person name="Ouedraogo J.P."/>
            <person name="Overkamp K.M."/>
            <person name="Park H.-S."/>
            <person name="Perrone G."/>
            <person name="Piumi F."/>
            <person name="Punt P.J."/>
            <person name="Ram A.F."/>
            <person name="Ramon A."/>
            <person name="Rauscher S."/>
            <person name="Record E."/>
            <person name="Riano-Pachon D.M."/>
            <person name="Robert V."/>
            <person name="Roehrig J."/>
            <person name="Ruller R."/>
            <person name="Salamov A."/>
            <person name="Salih N.S."/>
            <person name="Samson R.A."/>
            <person name="Sandor E."/>
            <person name="Sanguinetti M."/>
            <person name="Schuetze T."/>
            <person name="Sepcic K."/>
            <person name="Shelest E."/>
            <person name="Sherlock G."/>
            <person name="Sophianopoulou V."/>
            <person name="Squina F.M."/>
            <person name="Sun H."/>
            <person name="Susca A."/>
            <person name="Todd R.B."/>
            <person name="Tsang A."/>
            <person name="Unkles S.E."/>
            <person name="van de Wiele N."/>
            <person name="van Rossen-Uffink D."/>
            <person name="Oliveira J.V."/>
            <person name="Vesth T.C."/>
            <person name="Visser J."/>
            <person name="Yu J.-H."/>
            <person name="Zhou M."/>
            <person name="Andersen M.R."/>
            <person name="Archer D.B."/>
            <person name="Baker S.E."/>
            <person name="Benoit I."/>
            <person name="Brakhage A.A."/>
            <person name="Braus G.H."/>
            <person name="Fischer R."/>
            <person name="Frisvad J.C."/>
            <person name="Goldman G.H."/>
            <person name="Houbraken J."/>
            <person name="Oakley B."/>
            <person name="Pocsi I."/>
            <person name="Scazzocchio C."/>
            <person name="Seiboth B."/>
            <person name="vanKuyk P.A."/>
            <person name="Wortman J."/>
            <person name="Dyer P.S."/>
            <person name="Grigoriev I.V."/>
        </authorList>
    </citation>
    <scope>NUCLEOTIDE SEQUENCE [LARGE SCALE GENOMIC DNA]</scope>
    <source>
        <strain evidence="6">DTO 134E9</strain>
    </source>
</reference>
<dbReference type="Proteomes" id="UP000184383">
    <property type="component" value="Unassembled WGS sequence"/>
</dbReference>
<evidence type="ECO:0000256" key="2">
    <source>
        <dbReference type="ARBA" id="ARBA00022801"/>
    </source>
</evidence>
<dbReference type="PROSITE" id="PS00122">
    <property type="entry name" value="CARBOXYLESTERASE_B_1"/>
    <property type="match status" value="1"/>
</dbReference>
<dbReference type="OrthoDB" id="408631at2759"/>
<keyword evidence="6" id="KW-1185">Reference proteome</keyword>
<feature type="domain" description="Carboxylesterase type B" evidence="4">
    <location>
        <begin position="186"/>
        <end position="665"/>
    </location>
</feature>
<name>A0A1L9RHM6_ASPWE</name>
<dbReference type="InterPro" id="IPR019819">
    <property type="entry name" value="Carboxylesterase_B_CS"/>
</dbReference>
<feature type="chain" id="PRO_5012137614" description="Carboxylesterase type B domain-containing protein" evidence="3">
    <location>
        <begin position="19"/>
        <end position="734"/>
    </location>
</feature>
<dbReference type="GeneID" id="63751620"/>
<evidence type="ECO:0000259" key="4">
    <source>
        <dbReference type="Pfam" id="PF00135"/>
    </source>
</evidence>
<dbReference type="STRING" id="1073089.A0A1L9RHM6"/>
<accession>A0A1L9RHM6</accession>
<evidence type="ECO:0000256" key="3">
    <source>
        <dbReference type="SAM" id="SignalP"/>
    </source>
</evidence>
<dbReference type="RefSeq" id="XP_040688107.1">
    <property type="nucleotide sequence ID" value="XM_040835772.1"/>
</dbReference>
<dbReference type="PANTHER" id="PTHR43142">
    <property type="entry name" value="CARBOXYLIC ESTER HYDROLASE"/>
    <property type="match status" value="1"/>
</dbReference>
<dbReference type="VEuPathDB" id="FungiDB:ASPWEDRAFT_42435"/>
<evidence type="ECO:0000313" key="6">
    <source>
        <dbReference type="Proteomes" id="UP000184383"/>
    </source>
</evidence>
<dbReference type="InterPro" id="IPR002018">
    <property type="entry name" value="CarbesteraseB"/>
</dbReference>
<proteinExistence type="inferred from homology"/>
<sequence>MQLPFFLGTLLLSVPGLAAPGFSRRTSTPLQTPSITSLGALQVLHYNNLHPENNGTAAVLVYNRLSHADALARCATIGESLYPLPNVPEANRTELDHQLDYLAFAQDIKSNDSFWVSMDLSNECWAYSHSRKEIFQALCHNRFPAICTSNVPPTTDQNRTVVTSSKISLAFDDYNITGYRDSRSFRFLGIPFADPPVKNLRLAPPQAYTGSRKIDATKASASCIQSVSAFGTLGAPAISEDCLYLNVFTPVLPGNGSANSTRRPVAVYLYGGAFTAGSASMIDYDGGNFASRNDVVVVTVNYRVGALGFLATGNLTSGSYGTRDQIMALEWVNKHIAAFGGDPSQVTIFGQSAGGQSVIALLSSTKAHGLFSGAIVQSAPVDLPWFPRGVYSELISPIVAEAVGCDKTQNETALLSCLRSIPATRYLDNSTEFSSALTEMSKTVSSDYLHVSTLLASIEPFMPMVDDSGSGVIDDQFYTLLANDRLPNRVPTMFTTVTDEASLYIAQYIPNLGASSLALDALYKTAFPSDLANSIIKSGAFAVNRGDPDGARNAAADALTHAEWVCPQSYLLNNTGKNSFPSLYQVEITQGHMQTTSDVPEICSPNDNYSASCHSSDVLPIWGTLNSKTQNVAPYYDERDILHSQLLNDIFGSFFRTHNPNPDPAFLKARGPAYASTYEIFGAQGYHMSQFHPEDKQLSLLGMPPSLADNPGFSDKCAVLKDYGFTFQHANLTA</sequence>
<dbReference type="InterPro" id="IPR019826">
    <property type="entry name" value="Carboxylesterase_B_AS"/>
</dbReference>
<dbReference type="GO" id="GO:0016787">
    <property type="term" value="F:hydrolase activity"/>
    <property type="evidence" value="ECO:0007669"/>
    <property type="project" value="UniProtKB-KW"/>
</dbReference>
<keyword evidence="3" id="KW-0732">Signal</keyword>
<protein>
    <recommendedName>
        <fullName evidence="4">Carboxylesterase type B domain-containing protein</fullName>
    </recommendedName>
</protein>
<evidence type="ECO:0000256" key="1">
    <source>
        <dbReference type="ARBA" id="ARBA00005964"/>
    </source>
</evidence>
<dbReference type="Pfam" id="PF00135">
    <property type="entry name" value="COesterase"/>
    <property type="match status" value="1"/>
</dbReference>